<proteinExistence type="predicted"/>
<gene>
    <name evidence="2" type="ORF">QV01_02680</name>
</gene>
<name>A0A1A7NUT5_9PAST</name>
<accession>A0A1A7NUT5</accession>
<comment type="caution">
    <text evidence="2">The sequence shown here is derived from an EMBL/GenBank/DDBJ whole genome shotgun (WGS) entry which is preliminary data.</text>
</comment>
<dbReference type="OrthoDB" id="9792074at2"/>
<reference evidence="2 3" key="1">
    <citation type="submission" date="2014-11" db="EMBL/GenBank/DDBJ databases">
        <title>Pan-genome of Gallibacterium spp.</title>
        <authorList>
            <person name="Kudirkiene E."/>
            <person name="Bojesen A.M."/>
        </authorList>
    </citation>
    <scope>NUCLEOTIDE SEQUENCE [LARGE SCALE GENOMIC DNA]</scope>
    <source>
        <strain evidence="2 3">F151</strain>
    </source>
</reference>
<dbReference type="InterPro" id="IPR009045">
    <property type="entry name" value="Zn_M74/Hedgehog-like"/>
</dbReference>
<evidence type="ECO:0000313" key="2">
    <source>
        <dbReference type="EMBL" id="OBW93266.1"/>
    </source>
</evidence>
<dbReference type="SUPFAM" id="SSF55166">
    <property type="entry name" value="Hedgehog/DD-peptidase"/>
    <property type="match status" value="1"/>
</dbReference>
<dbReference type="InterPro" id="IPR003709">
    <property type="entry name" value="VanY-like_core_dom"/>
</dbReference>
<dbReference type="EMBL" id="JTJM01000010">
    <property type="protein sequence ID" value="OBW93266.1"/>
    <property type="molecule type" value="Genomic_DNA"/>
</dbReference>
<dbReference type="Pfam" id="PF02557">
    <property type="entry name" value="VanY"/>
    <property type="match status" value="1"/>
</dbReference>
<sequence length="226" mass="25923">MSLSIDCLTGKSRQHLSPLPLAHSTAHFLQKEAVQAFLALQQAAKQAGFNLQPASSFRDFARQQWIWNHKFNGVRKVHDEHGNNVNISMFNDWQKCEAILRWSTMPGASRHHWGTEIDIFDPDLLPDGQSLLLEPQEYQPGGYFFPLVEFLLENMATYGFTLPFVDIPANKRIGTEYWHISYQPLAELAKQQFTPEILIAAWENENIAGKSTLIAHLPEIFERFML</sequence>
<dbReference type="Proteomes" id="UP000243558">
    <property type="component" value="Unassembled WGS sequence"/>
</dbReference>
<evidence type="ECO:0000313" key="3">
    <source>
        <dbReference type="Proteomes" id="UP000243558"/>
    </source>
</evidence>
<evidence type="ECO:0000259" key="1">
    <source>
        <dbReference type="Pfam" id="PF02557"/>
    </source>
</evidence>
<dbReference type="GO" id="GO:0006508">
    <property type="term" value="P:proteolysis"/>
    <property type="evidence" value="ECO:0007669"/>
    <property type="project" value="InterPro"/>
</dbReference>
<feature type="domain" description="D-alanyl-D-alanine carboxypeptidase-like core" evidence="1">
    <location>
        <begin position="27"/>
        <end position="184"/>
    </location>
</feature>
<dbReference type="Gene3D" id="3.30.1380.10">
    <property type="match status" value="1"/>
</dbReference>
<dbReference type="PATRIC" id="fig|505345.7.peg.539"/>
<dbReference type="RefSeq" id="WP_065238854.1">
    <property type="nucleotide sequence ID" value="NZ_JTJM01000010.1"/>
</dbReference>
<dbReference type="InterPro" id="IPR052179">
    <property type="entry name" value="DD-CPase-like"/>
</dbReference>
<organism evidence="2 3">
    <name type="scientific">Gallibacterium genomosp. 3</name>
    <dbReference type="NCBI Taxonomy" id="505345"/>
    <lineage>
        <taxon>Bacteria</taxon>
        <taxon>Pseudomonadati</taxon>
        <taxon>Pseudomonadota</taxon>
        <taxon>Gammaproteobacteria</taxon>
        <taxon>Pasteurellales</taxon>
        <taxon>Pasteurellaceae</taxon>
        <taxon>Gallibacterium</taxon>
    </lineage>
</organism>
<dbReference type="PANTHER" id="PTHR34385">
    <property type="entry name" value="D-ALANYL-D-ALANINE CARBOXYPEPTIDASE"/>
    <property type="match status" value="1"/>
</dbReference>
<dbReference type="AlphaFoldDB" id="A0A1A7NUT5"/>
<protein>
    <submittedName>
        <fullName evidence="2">Peptidase M15</fullName>
    </submittedName>
</protein>
<dbReference type="PANTHER" id="PTHR34385:SF1">
    <property type="entry name" value="PEPTIDOGLYCAN L-ALANYL-D-GLUTAMATE ENDOPEPTIDASE CWLK"/>
    <property type="match status" value="1"/>
</dbReference>
<dbReference type="CDD" id="cd14847">
    <property type="entry name" value="DD-carboxypeptidase_like"/>
    <property type="match status" value="1"/>
</dbReference>
<dbReference type="GO" id="GO:0008233">
    <property type="term" value="F:peptidase activity"/>
    <property type="evidence" value="ECO:0007669"/>
    <property type="project" value="InterPro"/>
</dbReference>
<keyword evidence="3" id="KW-1185">Reference proteome</keyword>